<comment type="caution">
    <text evidence="2">The sequence shown here is derived from an EMBL/GenBank/DDBJ whole genome shotgun (WGS) entry which is preliminary data.</text>
</comment>
<evidence type="ECO:0000313" key="2">
    <source>
        <dbReference type="EMBL" id="CAG4888155.1"/>
    </source>
</evidence>
<evidence type="ECO:0000313" key="3">
    <source>
        <dbReference type="Proteomes" id="UP000789704"/>
    </source>
</evidence>
<evidence type="ECO:0000259" key="1">
    <source>
        <dbReference type="SMART" id="SM00859"/>
    </source>
</evidence>
<dbReference type="SUPFAM" id="SSF51735">
    <property type="entry name" value="NAD(P)-binding Rossmann-fold domains"/>
    <property type="match status" value="1"/>
</dbReference>
<name>A0A9N8RSS9_9BURK</name>
<feature type="domain" description="Semialdehyde dehydrogenase NAD-binding" evidence="1">
    <location>
        <begin position="24"/>
        <end position="130"/>
    </location>
</feature>
<dbReference type="GO" id="GO:0051287">
    <property type="term" value="F:NAD binding"/>
    <property type="evidence" value="ECO:0007669"/>
    <property type="project" value="InterPro"/>
</dbReference>
<dbReference type="Gene3D" id="3.40.50.720">
    <property type="entry name" value="NAD(P)-binding Rossmann-like Domain"/>
    <property type="match status" value="1"/>
</dbReference>
<dbReference type="Pfam" id="PF13460">
    <property type="entry name" value="NAD_binding_10"/>
    <property type="match status" value="1"/>
</dbReference>
<protein>
    <recommendedName>
        <fullName evidence="1">Semialdehyde dehydrogenase NAD-binding domain-containing protein</fullName>
    </recommendedName>
</protein>
<reference evidence="2" key="1">
    <citation type="submission" date="2021-04" db="EMBL/GenBank/DDBJ databases">
        <authorList>
            <person name="Vanwijnsberghe S."/>
        </authorList>
    </citation>
    <scope>NUCLEOTIDE SEQUENCE</scope>
    <source>
        <strain evidence="2">LMG 31841</strain>
    </source>
</reference>
<dbReference type="EMBL" id="CAJQZC010000001">
    <property type="protein sequence ID" value="CAG4888155.1"/>
    <property type="molecule type" value="Genomic_DNA"/>
</dbReference>
<dbReference type="InterPro" id="IPR000534">
    <property type="entry name" value="Semialdehyde_DH_NAD-bd"/>
</dbReference>
<dbReference type="Proteomes" id="UP000789704">
    <property type="component" value="Unassembled WGS sequence"/>
</dbReference>
<sequence length="244" mass="25706">MGSCMPANFASVDSAVSSASRKRTVLLVGATGLVGGACLKLLARDPRVGEVRLLVRRSSGAGVAGIVGHANRVIEHVVDFDRLDSTPGIDERFAVDAVICALGTTIRTAGTRAAFRKVDYEYPLRVGALARRHGASRYALVSAIGASPHARTFYSQVKGEVEAAVLGLGFPAVTIVRPSFLMGERAESRPLESIARRLGVILPLKWRSIAADDVARALVAAASDDRQGVTIIENDALHRGAVAP</sequence>
<dbReference type="PANTHER" id="PTHR14097">
    <property type="entry name" value="OXIDOREDUCTASE HTATIP2"/>
    <property type="match status" value="1"/>
</dbReference>
<dbReference type="PANTHER" id="PTHR14097:SF7">
    <property type="entry name" value="OXIDOREDUCTASE HTATIP2"/>
    <property type="match status" value="1"/>
</dbReference>
<keyword evidence="3" id="KW-1185">Reference proteome</keyword>
<gene>
    <name evidence="2" type="ORF">LMG31841_00598</name>
</gene>
<proteinExistence type="predicted"/>
<accession>A0A9N8RSS9</accession>
<dbReference type="InterPro" id="IPR016040">
    <property type="entry name" value="NAD(P)-bd_dom"/>
</dbReference>
<dbReference type="SMART" id="SM00859">
    <property type="entry name" value="Semialdhyde_dh"/>
    <property type="match status" value="1"/>
</dbReference>
<dbReference type="GO" id="GO:0016620">
    <property type="term" value="F:oxidoreductase activity, acting on the aldehyde or oxo group of donors, NAD or NADP as acceptor"/>
    <property type="evidence" value="ECO:0007669"/>
    <property type="project" value="InterPro"/>
</dbReference>
<dbReference type="InterPro" id="IPR036291">
    <property type="entry name" value="NAD(P)-bd_dom_sf"/>
</dbReference>
<dbReference type="AlphaFoldDB" id="A0A9N8RSS9"/>
<organism evidence="2 3">
    <name type="scientific">Paraburkholderia saeva</name>
    <dbReference type="NCBI Taxonomy" id="2777537"/>
    <lineage>
        <taxon>Bacteria</taxon>
        <taxon>Pseudomonadati</taxon>
        <taxon>Pseudomonadota</taxon>
        <taxon>Betaproteobacteria</taxon>
        <taxon>Burkholderiales</taxon>
        <taxon>Burkholderiaceae</taxon>
        <taxon>Paraburkholderia</taxon>
    </lineage>
</organism>